<reference evidence="2" key="1">
    <citation type="submission" date="2020-10" db="EMBL/GenBank/DDBJ databases">
        <authorList>
            <person name="Gilroy R."/>
        </authorList>
    </citation>
    <scope>NUCLEOTIDE SEQUENCE</scope>
    <source>
        <strain evidence="2">6276</strain>
    </source>
</reference>
<evidence type="ECO:0000256" key="1">
    <source>
        <dbReference type="SAM" id="SignalP"/>
    </source>
</evidence>
<proteinExistence type="predicted"/>
<reference evidence="2" key="2">
    <citation type="journal article" date="2021" name="PeerJ">
        <title>Extensive microbial diversity within the chicken gut microbiome revealed by metagenomics and culture.</title>
        <authorList>
            <person name="Gilroy R."/>
            <person name="Ravi A."/>
            <person name="Getino M."/>
            <person name="Pursley I."/>
            <person name="Horton D.L."/>
            <person name="Alikhan N.F."/>
            <person name="Baker D."/>
            <person name="Gharbi K."/>
            <person name="Hall N."/>
            <person name="Watson M."/>
            <person name="Adriaenssens E.M."/>
            <person name="Foster-Nyarko E."/>
            <person name="Jarju S."/>
            <person name="Secka A."/>
            <person name="Antonio M."/>
            <person name="Oren A."/>
            <person name="Chaudhuri R.R."/>
            <person name="La Ragione R."/>
            <person name="Hildebrand F."/>
            <person name="Pallen M.J."/>
        </authorList>
    </citation>
    <scope>NUCLEOTIDE SEQUENCE</scope>
    <source>
        <strain evidence="2">6276</strain>
    </source>
</reference>
<evidence type="ECO:0000313" key="3">
    <source>
        <dbReference type="Proteomes" id="UP000823928"/>
    </source>
</evidence>
<evidence type="ECO:0008006" key="4">
    <source>
        <dbReference type="Google" id="ProtNLM"/>
    </source>
</evidence>
<name>A0A9D1EYG0_9BACT</name>
<protein>
    <recommendedName>
        <fullName evidence="4">Secreted protein</fullName>
    </recommendedName>
</protein>
<comment type="caution">
    <text evidence="2">The sequence shown here is derived from an EMBL/GenBank/DDBJ whole genome shotgun (WGS) entry which is preliminary data.</text>
</comment>
<feature type="chain" id="PRO_5039578232" description="Secreted protein" evidence="1">
    <location>
        <begin position="22"/>
        <end position="177"/>
    </location>
</feature>
<organism evidence="2 3">
    <name type="scientific">Candidatus Scatousia excrementigallinarum</name>
    <dbReference type="NCBI Taxonomy" id="2840935"/>
    <lineage>
        <taxon>Bacteria</taxon>
        <taxon>Candidatus Scatousia</taxon>
    </lineage>
</organism>
<gene>
    <name evidence="2" type="ORF">IAC10_06270</name>
</gene>
<dbReference type="AlphaFoldDB" id="A0A9D1EYG0"/>
<accession>A0A9D1EYG0</accession>
<keyword evidence="1" id="KW-0732">Signal</keyword>
<sequence length="177" mass="20274">MKKIFVILFGMLLLTTNYAFADGDLWDNFGDTNVYGQKPVSDEEFDKALESKQKKKKRDKNIPKGEEFRQSNETNFINNMPENLPVLCISSPLKIGEDGTLPVGHYQVKGEMKDGRPRIKLYQAHYLMADFPAVETNDDYNQPEINFVGLQDYNDKQFKIIFGSVDFNAYAIVDIAE</sequence>
<evidence type="ECO:0000313" key="2">
    <source>
        <dbReference type="EMBL" id="HIS36220.1"/>
    </source>
</evidence>
<feature type="signal peptide" evidence="1">
    <location>
        <begin position="1"/>
        <end position="21"/>
    </location>
</feature>
<dbReference type="EMBL" id="DVIU01000123">
    <property type="protein sequence ID" value="HIS36220.1"/>
    <property type="molecule type" value="Genomic_DNA"/>
</dbReference>
<dbReference type="Proteomes" id="UP000823928">
    <property type="component" value="Unassembled WGS sequence"/>
</dbReference>